<dbReference type="InterPro" id="IPR036236">
    <property type="entry name" value="Znf_C2H2_sf"/>
</dbReference>
<evidence type="ECO:0000259" key="1">
    <source>
        <dbReference type="PROSITE" id="PS50157"/>
    </source>
</evidence>
<dbReference type="Proteomes" id="UP001596407">
    <property type="component" value="Unassembled WGS sequence"/>
</dbReference>
<dbReference type="PROSITE" id="PS50157">
    <property type="entry name" value="ZINC_FINGER_C2H2_2"/>
    <property type="match status" value="1"/>
</dbReference>
<dbReference type="AlphaFoldDB" id="A0ABD5WVC3"/>
<accession>A0ABD5WVC3</accession>
<gene>
    <name evidence="2" type="ORF">ACFQJ6_23225</name>
</gene>
<dbReference type="GeneID" id="79303980"/>
<evidence type="ECO:0000313" key="2">
    <source>
        <dbReference type="EMBL" id="MFC7082551.1"/>
    </source>
</evidence>
<feature type="domain" description="C2H2-type" evidence="1">
    <location>
        <begin position="7"/>
        <end position="33"/>
    </location>
</feature>
<dbReference type="EMBL" id="JBHSZH010000005">
    <property type="protein sequence ID" value="MFC7082551.1"/>
    <property type="molecule type" value="Genomic_DNA"/>
</dbReference>
<dbReference type="RefSeq" id="WP_276279410.1">
    <property type="nucleotide sequence ID" value="NZ_CP119809.1"/>
</dbReference>
<dbReference type="InterPro" id="IPR013087">
    <property type="entry name" value="Znf_C2H2_type"/>
</dbReference>
<sequence length="33" mass="3806">MGDQERYVCEACGKSFDSEEELRRHVYAVGLVE</sequence>
<evidence type="ECO:0000313" key="3">
    <source>
        <dbReference type="Proteomes" id="UP001596407"/>
    </source>
</evidence>
<comment type="caution">
    <text evidence="2">The sequence shown here is derived from an EMBL/GenBank/DDBJ whole genome shotgun (WGS) entry which is preliminary data.</text>
</comment>
<organism evidence="2 3">
    <name type="scientific">Halorussus caseinilyticus</name>
    <dbReference type="NCBI Taxonomy" id="3034025"/>
    <lineage>
        <taxon>Archaea</taxon>
        <taxon>Methanobacteriati</taxon>
        <taxon>Methanobacteriota</taxon>
        <taxon>Stenosarchaea group</taxon>
        <taxon>Halobacteria</taxon>
        <taxon>Halobacteriales</taxon>
        <taxon>Haladaptataceae</taxon>
        <taxon>Halorussus</taxon>
    </lineage>
</organism>
<reference evidence="2 3" key="1">
    <citation type="journal article" date="2019" name="Int. J. Syst. Evol. Microbiol.">
        <title>The Global Catalogue of Microorganisms (GCM) 10K type strain sequencing project: providing services to taxonomists for standard genome sequencing and annotation.</title>
        <authorList>
            <consortium name="The Broad Institute Genomics Platform"/>
            <consortium name="The Broad Institute Genome Sequencing Center for Infectious Disease"/>
            <person name="Wu L."/>
            <person name="Ma J."/>
        </authorList>
    </citation>
    <scope>NUCLEOTIDE SEQUENCE [LARGE SCALE GENOMIC DNA]</scope>
    <source>
        <strain evidence="2 3">DT72</strain>
    </source>
</reference>
<keyword evidence="3" id="KW-1185">Reference proteome</keyword>
<name>A0ABD5WVC3_9EURY</name>
<dbReference type="Gene3D" id="3.30.160.60">
    <property type="entry name" value="Classic Zinc Finger"/>
    <property type="match status" value="1"/>
</dbReference>
<proteinExistence type="predicted"/>
<protein>
    <submittedName>
        <fullName evidence="2">C2H2-type zinc finger protein</fullName>
    </submittedName>
</protein>
<dbReference type="SUPFAM" id="SSF57667">
    <property type="entry name" value="beta-beta-alpha zinc fingers"/>
    <property type="match status" value="1"/>
</dbReference>